<proteinExistence type="predicted"/>
<dbReference type="PANTHER" id="PTHR12398:SF20">
    <property type="entry name" value="PROTEIN PHOSPHATASE 1 REGULATORY INHIBITOR SUBUNIT 2"/>
    <property type="match status" value="1"/>
</dbReference>
<accession>A0A0D1ZL54</accession>
<protein>
    <recommendedName>
        <fullName evidence="4">Glc8 protein</fullName>
    </recommendedName>
</protein>
<dbReference type="HOGENOM" id="CLU_070379_0_0_1"/>
<keyword evidence="3" id="KW-1185">Reference proteome</keyword>
<dbReference type="GeneID" id="27335793"/>
<dbReference type="GO" id="GO:0009966">
    <property type="term" value="P:regulation of signal transduction"/>
    <property type="evidence" value="ECO:0007669"/>
    <property type="project" value="InterPro"/>
</dbReference>
<feature type="compositionally biased region" description="Basic and acidic residues" evidence="1">
    <location>
        <begin position="253"/>
        <end position="266"/>
    </location>
</feature>
<dbReference type="Gene3D" id="6.10.250.1050">
    <property type="match status" value="1"/>
</dbReference>
<evidence type="ECO:0000313" key="3">
    <source>
        <dbReference type="Proteomes" id="UP000053328"/>
    </source>
</evidence>
<sequence length="294" mass="33112">MPVEVRHSPPPLHHPSSGNIRPKGILKNPSFSSASGRPESPSKETFQFPPTTPLDPQEERELTLQNTLQNAGHRRSSSAARRTSASRRHSSAVSNDHQDDPDKMRLKWDEANLYLAEQESGGRMKITEPKTPYQYGDAMEEDEEEDVAIDPRFVNVDEVEMAKNKPEKKHHRESEIPGLELGEPEDDFAAAPGTEDDRIIRASSLSRENSKEKHVSVSEGGENNGFTEQVGMPTREEAEKHRQFEQRRKKHYEMKDIKGLLGHPEELDVDDDDEAASPTSVPKRLPERSVNGTQ</sequence>
<dbReference type="RefSeq" id="XP_016233738.1">
    <property type="nucleotide sequence ID" value="XM_016383035.1"/>
</dbReference>
<name>A0A0D1ZL54_9EURO</name>
<dbReference type="AlphaFoldDB" id="A0A0D1ZL54"/>
<evidence type="ECO:0008006" key="4">
    <source>
        <dbReference type="Google" id="ProtNLM"/>
    </source>
</evidence>
<dbReference type="OrthoDB" id="551302at2759"/>
<dbReference type="GO" id="GO:0004864">
    <property type="term" value="F:protein phosphatase inhibitor activity"/>
    <property type="evidence" value="ECO:0007669"/>
    <property type="project" value="InterPro"/>
</dbReference>
<reference evidence="2 3" key="1">
    <citation type="submission" date="2015-01" db="EMBL/GenBank/DDBJ databases">
        <title>The Genome Sequence of Exophiala spinifera CBS89968.</title>
        <authorList>
            <consortium name="The Broad Institute Genomics Platform"/>
            <person name="Cuomo C."/>
            <person name="de Hoog S."/>
            <person name="Gorbushina A."/>
            <person name="Stielow B."/>
            <person name="Teixiera M."/>
            <person name="Abouelleil A."/>
            <person name="Chapman S.B."/>
            <person name="Priest M."/>
            <person name="Young S.K."/>
            <person name="Wortman J."/>
            <person name="Nusbaum C."/>
            <person name="Birren B."/>
        </authorList>
    </citation>
    <scope>NUCLEOTIDE SEQUENCE [LARGE SCALE GENOMIC DNA]</scope>
    <source>
        <strain evidence="2 3">CBS 89968</strain>
    </source>
</reference>
<dbReference type="Proteomes" id="UP000053328">
    <property type="component" value="Unassembled WGS sequence"/>
</dbReference>
<dbReference type="VEuPathDB" id="FungiDB:PV08_08710"/>
<organism evidence="2 3">
    <name type="scientific">Exophiala spinifera</name>
    <dbReference type="NCBI Taxonomy" id="91928"/>
    <lineage>
        <taxon>Eukaryota</taxon>
        <taxon>Fungi</taxon>
        <taxon>Dikarya</taxon>
        <taxon>Ascomycota</taxon>
        <taxon>Pezizomycotina</taxon>
        <taxon>Eurotiomycetes</taxon>
        <taxon>Chaetothyriomycetidae</taxon>
        <taxon>Chaetothyriales</taxon>
        <taxon>Herpotrichiellaceae</taxon>
        <taxon>Exophiala</taxon>
    </lineage>
</organism>
<feature type="region of interest" description="Disordered" evidence="1">
    <location>
        <begin position="1"/>
        <end position="105"/>
    </location>
</feature>
<evidence type="ECO:0000256" key="1">
    <source>
        <dbReference type="SAM" id="MobiDB-lite"/>
    </source>
</evidence>
<dbReference type="PANTHER" id="PTHR12398">
    <property type="entry name" value="PROTEIN PHOSPHATASE INHIBITOR"/>
    <property type="match status" value="1"/>
</dbReference>
<dbReference type="InterPro" id="IPR007062">
    <property type="entry name" value="PPI-2"/>
</dbReference>
<dbReference type="Pfam" id="PF04979">
    <property type="entry name" value="IPP-2"/>
    <property type="match status" value="1"/>
</dbReference>
<feature type="region of interest" description="Disordered" evidence="1">
    <location>
        <begin position="161"/>
        <end position="294"/>
    </location>
</feature>
<gene>
    <name evidence="2" type="ORF">PV08_08710</name>
</gene>
<feature type="compositionally biased region" description="Basic and acidic residues" evidence="1">
    <location>
        <begin position="96"/>
        <end position="105"/>
    </location>
</feature>
<feature type="compositionally biased region" description="Basic and acidic residues" evidence="1">
    <location>
        <begin position="234"/>
        <end position="246"/>
    </location>
</feature>
<evidence type="ECO:0000313" key="2">
    <source>
        <dbReference type="EMBL" id="KIW13522.1"/>
    </source>
</evidence>
<dbReference type="EMBL" id="KN847497">
    <property type="protein sequence ID" value="KIW13522.1"/>
    <property type="molecule type" value="Genomic_DNA"/>
</dbReference>
<dbReference type="STRING" id="91928.A0A0D1ZL54"/>